<comment type="caution">
    <text evidence="7">The sequence shown here is derived from an EMBL/GenBank/DDBJ whole genome shotgun (WGS) entry which is preliminary data.</text>
</comment>
<dbReference type="GO" id="GO:0005975">
    <property type="term" value="P:carbohydrate metabolic process"/>
    <property type="evidence" value="ECO:0007669"/>
    <property type="project" value="InterPro"/>
</dbReference>
<keyword evidence="8" id="KW-1185">Reference proteome</keyword>
<proteinExistence type="inferred from homology"/>
<sequence length="358" mass="37970">MPPHHRRQHRDSGPRRRTPVVLALLAVAAMLGSLLVGSSADAARPGAFDNGRAYSGDFPDPSVIRAGSTYYAYSTNTSNLNLPTLASKDLVHWTAYGDSMPSPGSWTRQIRSGGRSITRTWAPSVTYVHGQSHGQGRFVLAYTAPIDAGGARKNCIGLASAAKPTGPFVDHGSHPVVCPSDQGAIDPQVYVAEDGHPYLIWKTEGIVGHAPTVFWSQRLRADGTALADGTSPTSLLSTALAWEGHVIENPTMIRVNGLIYLFYSANEYRTTSYAIGYAVCQSVLGPCVRPSTAPLLATGGGIAGPGGPTPVLGPDGQLRLAYAAWDAGRVGYPRNQRRLHVARLAIDADGLLHVTDRG</sequence>
<keyword evidence="3 6" id="KW-0326">Glycosidase</keyword>
<dbReference type="PANTHER" id="PTHR42812:SF5">
    <property type="entry name" value="ENDO-ARABINASE"/>
    <property type="match status" value="1"/>
</dbReference>
<evidence type="ECO:0000313" key="8">
    <source>
        <dbReference type="Proteomes" id="UP000281708"/>
    </source>
</evidence>
<dbReference type="OrthoDB" id="9801455at2"/>
<dbReference type="InterPro" id="IPR023296">
    <property type="entry name" value="Glyco_hydro_beta-prop_sf"/>
</dbReference>
<dbReference type="InterPro" id="IPR006710">
    <property type="entry name" value="Glyco_hydro_43"/>
</dbReference>
<dbReference type="Pfam" id="PF04616">
    <property type="entry name" value="Glyco_hydro_43"/>
    <property type="match status" value="1"/>
</dbReference>
<feature type="active site" description="Proton acceptor" evidence="4">
    <location>
        <position position="60"/>
    </location>
</feature>
<evidence type="ECO:0000313" key="7">
    <source>
        <dbReference type="EMBL" id="RLV49571.1"/>
    </source>
</evidence>
<dbReference type="RefSeq" id="WP_121805336.1">
    <property type="nucleotide sequence ID" value="NZ_RDBE01000006.1"/>
</dbReference>
<name>A0A3L8P3C4_9ACTN</name>
<evidence type="ECO:0000256" key="5">
    <source>
        <dbReference type="PIRSR" id="PIRSR606710-2"/>
    </source>
</evidence>
<dbReference type="GO" id="GO:0004553">
    <property type="term" value="F:hydrolase activity, hydrolyzing O-glycosyl compounds"/>
    <property type="evidence" value="ECO:0007669"/>
    <property type="project" value="InterPro"/>
</dbReference>
<feature type="site" description="Important for catalytic activity, responsible for pKa modulation of the active site Glu and correct orientation of both the proton donor and substrate" evidence="5">
    <location>
        <position position="186"/>
    </location>
</feature>
<comment type="similarity">
    <text evidence="1 6">Belongs to the glycosyl hydrolase 43 family.</text>
</comment>
<evidence type="ECO:0000256" key="4">
    <source>
        <dbReference type="PIRSR" id="PIRSR606710-1"/>
    </source>
</evidence>
<evidence type="ECO:0000256" key="2">
    <source>
        <dbReference type="ARBA" id="ARBA00022801"/>
    </source>
</evidence>
<evidence type="ECO:0000256" key="1">
    <source>
        <dbReference type="ARBA" id="ARBA00009865"/>
    </source>
</evidence>
<dbReference type="SUPFAM" id="SSF75005">
    <property type="entry name" value="Arabinanase/levansucrase/invertase"/>
    <property type="match status" value="1"/>
</dbReference>
<dbReference type="EMBL" id="RDBE01000006">
    <property type="protein sequence ID" value="RLV49571.1"/>
    <property type="molecule type" value="Genomic_DNA"/>
</dbReference>
<dbReference type="PANTHER" id="PTHR42812">
    <property type="entry name" value="BETA-XYLOSIDASE"/>
    <property type="match status" value="1"/>
</dbReference>
<accession>A0A3L8P3C4</accession>
<dbReference type="AlphaFoldDB" id="A0A3L8P3C4"/>
<dbReference type="InterPro" id="IPR051795">
    <property type="entry name" value="Glycosyl_Hydrlase_43"/>
</dbReference>
<gene>
    <name evidence="7" type="ORF">D9V37_06500</name>
</gene>
<dbReference type="Gene3D" id="2.115.10.20">
    <property type="entry name" value="Glycosyl hydrolase domain, family 43"/>
    <property type="match status" value="1"/>
</dbReference>
<evidence type="ECO:0000256" key="3">
    <source>
        <dbReference type="ARBA" id="ARBA00023295"/>
    </source>
</evidence>
<evidence type="ECO:0000256" key="6">
    <source>
        <dbReference type="RuleBase" id="RU361187"/>
    </source>
</evidence>
<organism evidence="7 8">
    <name type="scientific">Nocardioides mangrovicus</name>
    <dbReference type="NCBI Taxonomy" id="2478913"/>
    <lineage>
        <taxon>Bacteria</taxon>
        <taxon>Bacillati</taxon>
        <taxon>Actinomycetota</taxon>
        <taxon>Actinomycetes</taxon>
        <taxon>Propionibacteriales</taxon>
        <taxon>Nocardioidaceae</taxon>
        <taxon>Nocardioides</taxon>
    </lineage>
</organism>
<feature type="active site" description="Proton donor" evidence="4">
    <location>
        <position position="248"/>
    </location>
</feature>
<reference evidence="7 8" key="1">
    <citation type="submission" date="2018-10" db="EMBL/GenBank/DDBJ databases">
        <title>Marmoricola sp. 4Q3S-7 whole genome shotgun sequence.</title>
        <authorList>
            <person name="Li F."/>
        </authorList>
    </citation>
    <scope>NUCLEOTIDE SEQUENCE [LARGE SCALE GENOMIC DNA]</scope>
    <source>
        <strain evidence="7 8">4Q3S-7</strain>
    </source>
</reference>
<dbReference type="CDD" id="cd08999">
    <property type="entry name" value="GH43_ABN-like"/>
    <property type="match status" value="1"/>
</dbReference>
<dbReference type="Proteomes" id="UP000281708">
    <property type="component" value="Unassembled WGS sequence"/>
</dbReference>
<protein>
    <submittedName>
        <fullName evidence="7">Glycoside hydrolase</fullName>
    </submittedName>
</protein>
<keyword evidence="2 6" id="KW-0378">Hydrolase</keyword>